<proteinExistence type="inferred from homology"/>
<evidence type="ECO:0000256" key="1">
    <source>
        <dbReference type="ARBA" id="ARBA00008954"/>
    </source>
</evidence>
<dbReference type="PANTHER" id="PTHR43094:SF1">
    <property type="entry name" value="AMINOTRANSFERASE CLASS-III"/>
    <property type="match status" value="1"/>
</dbReference>
<dbReference type="Pfam" id="PF01019">
    <property type="entry name" value="G_glu_transpept"/>
    <property type="match status" value="1"/>
</dbReference>
<reference evidence="4 5" key="1">
    <citation type="submission" date="2016-02" db="EMBL/GenBank/DDBJ databases">
        <title>Genome analysis of coral dinoflagellate symbionts highlights evolutionary adaptations to a symbiotic lifestyle.</title>
        <authorList>
            <person name="Aranda M."/>
            <person name="Li Y."/>
            <person name="Liew Y.J."/>
            <person name="Baumgarten S."/>
            <person name="Simakov O."/>
            <person name="Wilson M."/>
            <person name="Piel J."/>
            <person name="Ashoor H."/>
            <person name="Bougouffa S."/>
            <person name="Bajic V.B."/>
            <person name="Ryu T."/>
            <person name="Ravasi T."/>
            <person name="Bayer T."/>
            <person name="Micklem G."/>
            <person name="Kim H."/>
            <person name="Bhak J."/>
            <person name="Lajeunesse T.C."/>
            <person name="Voolstra C.R."/>
        </authorList>
    </citation>
    <scope>NUCLEOTIDE SEQUENCE [LARGE SCALE GENOMIC DNA]</scope>
    <source>
        <strain evidence="4 5">CCMP2467</strain>
    </source>
</reference>
<feature type="compositionally biased region" description="Low complexity" evidence="3">
    <location>
        <begin position="956"/>
        <end position="967"/>
    </location>
</feature>
<comment type="similarity">
    <text evidence="1">Belongs to the class-III pyridoxal-phosphate-dependent aminotransferase family.</text>
</comment>
<evidence type="ECO:0000256" key="3">
    <source>
        <dbReference type="SAM" id="MobiDB-lite"/>
    </source>
</evidence>
<dbReference type="InterPro" id="IPR029055">
    <property type="entry name" value="Ntn_hydrolases_N"/>
</dbReference>
<dbReference type="CDD" id="cd00610">
    <property type="entry name" value="OAT_like"/>
    <property type="match status" value="1"/>
</dbReference>
<keyword evidence="5" id="KW-1185">Reference proteome</keyword>
<feature type="region of interest" description="Disordered" evidence="3">
    <location>
        <begin position="1031"/>
        <end position="1063"/>
    </location>
</feature>
<dbReference type="Gene3D" id="3.40.640.10">
    <property type="entry name" value="Type I PLP-dependent aspartate aminotransferase-like (Major domain)"/>
    <property type="match status" value="1"/>
</dbReference>
<dbReference type="PRINTS" id="PR01210">
    <property type="entry name" value="GGTRANSPTASE"/>
</dbReference>
<dbReference type="InterPro" id="IPR015422">
    <property type="entry name" value="PyrdxlP-dep_Trfase_small"/>
</dbReference>
<protein>
    <submittedName>
        <fullName evidence="4">Gamma-glutamyltranspeptidase</fullName>
    </submittedName>
</protein>
<dbReference type="SUPFAM" id="SSF56235">
    <property type="entry name" value="N-terminal nucleophile aminohydrolases (Ntn hydrolases)"/>
    <property type="match status" value="1"/>
</dbReference>
<dbReference type="Gene3D" id="1.10.246.130">
    <property type="match status" value="1"/>
</dbReference>
<accession>A0A1Q9DD40</accession>
<comment type="caution">
    <text evidence="4">The sequence shown here is derived from an EMBL/GenBank/DDBJ whole genome shotgun (WGS) entry which is preliminary data.</text>
</comment>
<keyword evidence="2" id="KW-0663">Pyridoxal phosphate</keyword>
<dbReference type="GO" id="GO:0005829">
    <property type="term" value="C:cytosol"/>
    <property type="evidence" value="ECO:0007669"/>
    <property type="project" value="TreeGrafter"/>
</dbReference>
<dbReference type="SUPFAM" id="SSF53383">
    <property type="entry name" value="PLP-dependent transferases"/>
    <property type="match status" value="1"/>
</dbReference>
<dbReference type="InterPro" id="IPR005814">
    <property type="entry name" value="Aminotrans_3"/>
</dbReference>
<dbReference type="InterPro" id="IPR015421">
    <property type="entry name" value="PyrdxlP-dep_Trfase_major"/>
</dbReference>
<dbReference type="AlphaFoldDB" id="A0A1Q9DD40"/>
<dbReference type="EMBL" id="LSRX01000597">
    <property type="protein sequence ID" value="OLP93025.1"/>
    <property type="molecule type" value="Genomic_DNA"/>
</dbReference>
<evidence type="ECO:0000313" key="5">
    <source>
        <dbReference type="Proteomes" id="UP000186817"/>
    </source>
</evidence>
<organism evidence="4 5">
    <name type="scientific">Symbiodinium microadriaticum</name>
    <name type="common">Dinoflagellate</name>
    <name type="synonym">Zooxanthella microadriatica</name>
    <dbReference type="NCBI Taxonomy" id="2951"/>
    <lineage>
        <taxon>Eukaryota</taxon>
        <taxon>Sar</taxon>
        <taxon>Alveolata</taxon>
        <taxon>Dinophyceae</taxon>
        <taxon>Suessiales</taxon>
        <taxon>Symbiodiniaceae</taxon>
        <taxon>Symbiodinium</taxon>
    </lineage>
</organism>
<feature type="region of interest" description="Disordered" evidence="3">
    <location>
        <begin position="956"/>
        <end position="975"/>
    </location>
</feature>
<dbReference type="Gene3D" id="3.60.20.40">
    <property type="match status" value="1"/>
</dbReference>
<dbReference type="InterPro" id="IPR043137">
    <property type="entry name" value="GGT_ssub_C"/>
</dbReference>
<dbReference type="PANTHER" id="PTHR43094">
    <property type="entry name" value="AMINOTRANSFERASE"/>
    <property type="match status" value="1"/>
</dbReference>
<dbReference type="GO" id="GO:0008483">
    <property type="term" value="F:transaminase activity"/>
    <property type="evidence" value="ECO:0007669"/>
    <property type="project" value="InterPro"/>
</dbReference>
<name>A0A1Q9DD40_SYMMI</name>
<dbReference type="Gene3D" id="3.90.1150.10">
    <property type="entry name" value="Aspartate Aminotransferase, domain 1"/>
    <property type="match status" value="1"/>
</dbReference>
<evidence type="ECO:0000313" key="4">
    <source>
        <dbReference type="EMBL" id="OLP93025.1"/>
    </source>
</evidence>
<dbReference type="InterPro" id="IPR015424">
    <property type="entry name" value="PyrdxlP-dep_Trfase"/>
</dbReference>
<dbReference type="Pfam" id="PF00202">
    <property type="entry name" value="Aminotran_3"/>
    <property type="match status" value="1"/>
</dbReference>
<dbReference type="PROSITE" id="PS00600">
    <property type="entry name" value="AA_TRANSFER_CLASS_3"/>
    <property type="match status" value="1"/>
</dbReference>
<dbReference type="Proteomes" id="UP000186817">
    <property type="component" value="Unassembled WGS sequence"/>
</dbReference>
<dbReference type="InterPro" id="IPR049704">
    <property type="entry name" value="Aminotrans_3_PPA_site"/>
</dbReference>
<dbReference type="InterPro" id="IPR043138">
    <property type="entry name" value="GGT_lsub"/>
</dbReference>
<gene>
    <name evidence="4" type="primary">ggt</name>
    <name evidence="4" type="ORF">AK812_SmicGene25106</name>
</gene>
<sequence>MFRGRVSRAAKVFAESAQNAAQVGSQNAERRMTTWGRLSSTVGADGFPWVNARYLGEQYEQLPMPTEMTISGIIFYPMGFHAAHHGYDIEMKRFALYLLAGSQDNAVGKPSECHWRPDWSAAELREAADEHVMLSWTASNPVKALPVIERGEGVYLYDTYGKKYLDWTSQAVCVNLGHTVPEVIKQGINEQLDSLPYVYGGLGLAPVRAKLAKLLAEICPGDLTGFLFPSGGGEANEAAIRLARLYTNKHKIFTQYRSYHGASASSLGATGDFRRKFAESGQNGFVKFFNPQPNGFSWGTTDYSATQRTLACLEDQILAEGPETIAAVLVESIVGAGGVLVPPEGYMEGLRALCDKYDILLICDEVMVGFGRTGHFFGFQHFEGVVPDIVTSAKGLTASFMPLSMVGVRQKIKDYFMTHPVGWGSTFHAHPVALACAYETVKYVLKENVLDNVRNLEPVMLEELQKLTLKHASVRQARAVGLFGCLDLQTPIGQAVQRLGEPSPPAVQHLRKAMFDNGLFSLFRPPLLHCSPPLIINEEQLRDGFGRLSKVGDLKQHPSKLSKSVSEMWRLLVLVAAAAAADQFEHGSVVGQHGMVSTSHPEASAAATHILERGGNAVDAALAVHFVLAVVEPQHVSIGGGGVMLYKPLDEKALHVDFREEAPGLYHPKTFCKNATCVLDPHCDCNGTWPSTERCTGGHATGTPGFPALLSLAVRDQLAFLPLSEIAGPAIDLARNGWIMDEGLHKSIQQHAPQLARDPASRELFLNASGSGPKAEVGEILRNPDLADTLELIVTAPEDFYTGHLGAEFVQAAARGLNSVTGKHGLLSMEDLHGYRAVYREPVQYEYTTATGNTYNITGSAPPFSGGVAHAQIFNYLEQVEGTDATAARRLGLFMDAQNAAFADRNQYVADPDFVDVDVKTLTSKSYAASRAQDLFGGSQSIRGNEMRALSVPVSPGILKSSRGSSSSEDHGTSHMTIIDSQGNIVAMTTSVNMIMGSRVTVPGRGYLLNNLMCDFDPLGLDSAGQMTVNAAEGGKRPRRTALGDDSSSLGGKRPRSSMSPTLVVPKEPGKAAFSLLGLGVRQLQAHTNAPRAIGKNEPRMGNAVVELALYEDKETALDSFDEMQERECGLASTEM</sequence>
<dbReference type="OrthoDB" id="425114at2759"/>
<dbReference type="GO" id="GO:0030170">
    <property type="term" value="F:pyridoxal phosphate binding"/>
    <property type="evidence" value="ECO:0007669"/>
    <property type="project" value="InterPro"/>
</dbReference>
<evidence type="ECO:0000256" key="2">
    <source>
        <dbReference type="ARBA" id="ARBA00022898"/>
    </source>
</evidence>